<proteinExistence type="predicted"/>
<dbReference type="AlphaFoldDB" id="A5FTQ8"/>
<geneLocation type="plasmid" evidence="2 3">
    <name>pACRY02</name>
</geneLocation>
<evidence type="ECO:0000313" key="2">
    <source>
        <dbReference type="EMBL" id="ABQ28990.1"/>
    </source>
</evidence>
<keyword evidence="3" id="KW-1185">Reference proteome</keyword>
<accession>A5FTQ8</accession>
<dbReference type="Proteomes" id="UP000000245">
    <property type="component" value="Plasmid pACRY02"/>
</dbReference>
<organism evidence="2 3">
    <name type="scientific">Acidiphilium cryptum (strain JF-5)</name>
    <dbReference type="NCBI Taxonomy" id="349163"/>
    <lineage>
        <taxon>Bacteria</taxon>
        <taxon>Pseudomonadati</taxon>
        <taxon>Pseudomonadota</taxon>
        <taxon>Alphaproteobacteria</taxon>
        <taxon>Acetobacterales</taxon>
        <taxon>Acidocellaceae</taxon>
        <taxon>Acidiphilium</taxon>
    </lineage>
</organism>
<protein>
    <submittedName>
        <fullName evidence="2">Uncharacterized protein</fullName>
    </submittedName>
</protein>
<reference evidence="2 3" key="1">
    <citation type="submission" date="2007-05" db="EMBL/GenBank/DDBJ databases">
        <title>Complete sequence of plasmid2 pACRY02 of Acidiphilium cryptum JF-5.</title>
        <authorList>
            <consortium name="US DOE Joint Genome Institute"/>
            <person name="Copeland A."/>
            <person name="Lucas S."/>
            <person name="Lapidus A."/>
            <person name="Barry K."/>
            <person name="Detter J.C."/>
            <person name="Glavina del Rio T."/>
            <person name="Hammon N."/>
            <person name="Israni S."/>
            <person name="Dalin E."/>
            <person name="Tice H."/>
            <person name="Pitluck S."/>
            <person name="Sims D."/>
            <person name="Brettin T."/>
            <person name="Bruce D."/>
            <person name="Han C."/>
            <person name="Schmutz J."/>
            <person name="Larimer F."/>
            <person name="Land M."/>
            <person name="Hauser L."/>
            <person name="Kyrpides N."/>
            <person name="Kim E."/>
            <person name="Magnuson T."/>
            <person name="Richardson P."/>
        </authorList>
    </citation>
    <scope>NUCLEOTIDE SEQUENCE [LARGE SCALE GENOMIC DNA]</scope>
    <source>
        <strain evidence="2 3">JF-5</strain>
        <plasmid evidence="3">Plasmid pACRY02</plasmid>
    </source>
</reference>
<keyword evidence="2" id="KW-0614">Plasmid</keyword>
<dbReference type="KEGG" id="acr:Acry_3380"/>
<evidence type="ECO:0000313" key="3">
    <source>
        <dbReference type="Proteomes" id="UP000000245"/>
    </source>
</evidence>
<dbReference type="HOGENOM" id="CLU_2021698_0_0_5"/>
<feature type="region of interest" description="Disordered" evidence="1">
    <location>
        <begin position="25"/>
        <end position="55"/>
    </location>
</feature>
<evidence type="ECO:0000256" key="1">
    <source>
        <dbReference type="SAM" id="MobiDB-lite"/>
    </source>
</evidence>
<sequence length="122" mass="13539">MHSATGHLILITTLTFRPSEIGEAIQSSPEIGRRIEAASRRDADTPPTAQDSDCTKQVGQNLDSVVAALIHRGPDAHEVNDVGKQRKLNGGRAGYRWHARAAFDHRWHGRCRWCPLRPDLLA</sequence>
<name>A5FTQ8_ACICJ</name>
<gene>
    <name evidence="2" type="ordered locus">Acry_3380</name>
</gene>
<feature type="compositionally biased region" description="Basic and acidic residues" evidence="1">
    <location>
        <begin position="31"/>
        <end position="44"/>
    </location>
</feature>
<dbReference type="EMBL" id="CP000690">
    <property type="protein sequence ID" value="ABQ28990.1"/>
    <property type="molecule type" value="Genomic_DNA"/>
</dbReference>